<feature type="region of interest" description="Disordered" evidence="3">
    <location>
        <begin position="185"/>
        <end position="232"/>
    </location>
</feature>
<dbReference type="GO" id="GO:0003677">
    <property type="term" value="F:DNA binding"/>
    <property type="evidence" value="ECO:0007669"/>
    <property type="project" value="InterPro"/>
</dbReference>
<reference evidence="5 7" key="2">
    <citation type="journal article" date="2011" name="PLoS Biol.">
        <title>Modernizing reference genome assemblies.</title>
        <authorList>
            <person name="Church D.M."/>
            <person name="Schneider V.A."/>
            <person name="Graves T."/>
            <person name="Auger K."/>
            <person name="Cunningham F."/>
            <person name="Bouk N."/>
            <person name="Chen H.C."/>
            <person name="Agarwala R."/>
            <person name="McLaren W.M."/>
            <person name="Ritchie G.R."/>
            <person name="Albracht D."/>
            <person name="Kremitzki M."/>
            <person name="Rock S."/>
            <person name="Kotkiewicz H."/>
            <person name="Kremitzki C."/>
            <person name="Wollam A."/>
            <person name="Trani L."/>
            <person name="Fulton L."/>
            <person name="Fulton R."/>
            <person name="Matthews L."/>
            <person name="Whitehead S."/>
            <person name="Chow W."/>
            <person name="Torrance J."/>
            <person name="Dunn M."/>
            <person name="Harden G."/>
            <person name="Threadgold G."/>
            <person name="Wood J."/>
            <person name="Collins J."/>
            <person name="Heath P."/>
            <person name="Griffiths G."/>
            <person name="Pelan S."/>
            <person name="Grafham D."/>
            <person name="Eichler E.E."/>
            <person name="Weinstock G."/>
            <person name="Mardis E.R."/>
            <person name="Wilson R.K."/>
            <person name="Howe K."/>
            <person name="Flicek P."/>
            <person name="Hubbard T."/>
        </authorList>
    </citation>
    <scope>NUCLEOTIDE SEQUENCE [LARGE SCALE GENOMIC DNA]</scope>
    <source>
        <strain evidence="5 7">C57BL/6J</strain>
    </source>
</reference>
<dbReference type="GeneTree" id="ENSGT00940000163807"/>
<dbReference type="GO" id="GO:0010467">
    <property type="term" value="P:gene expression"/>
    <property type="evidence" value="ECO:0000315"/>
    <property type="project" value="MGI"/>
</dbReference>
<evidence type="ECO:0007829" key="8">
    <source>
        <dbReference type="ProteomicsDB" id="A0A140LIQ5"/>
    </source>
</evidence>
<dbReference type="InterPro" id="IPR018379">
    <property type="entry name" value="BEN_domain"/>
</dbReference>
<evidence type="ECO:0000313" key="7">
    <source>
        <dbReference type="Proteomes" id="UP000000589"/>
    </source>
</evidence>
<dbReference type="ProteomicsDB" id="314404"/>
<dbReference type="Bgee" id="ENSMUSG00000108981">
    <property type="expression patterns" value="Expressed in animal zygote and 12 other cell types or tissues"/>
</dbReference>
<reference evidence="5" key="3">
    <citation type="submission" date="2025-08" db="UniProtKB">
        <authorList>
            <consortium name="Ensembl"/>
        </authorList>
    </citation>
    <scope>IDENTIFICATION</scope>
    <source>
        <strain evidence="5">C57BL/6J</strain>
    </source>
</reference>
<evidence type="ECO:0000256" key="2">
    <source>
        <dbReference type="ARBA" id="ARBA00023242"/>
    </source>
</evidence>
<dbReference type="PANTHER" id="PTHR47305:SF3">
    <property type="entry name" value="BEN DOMAIN-CONTAINING PROTEIN 2"/>
    <property type="match status" value="1"/>
</dbReference>
<dbReference type="PANTHER" id="PTHR47305">
    <property type="entry name" value="BEN DOMAIN-CONTAINING PROTEIN 2"/>
    <property type="match status" value="1"/>
</dbReference>
<reference evidence="5" key="4">
    <citation type="submission" date="2025-09" db="UniProtKB">
        <authorList>
            <consortium name="Ensembl"/>
        </authorList>
    </citation>
    <scope>IDENTIFICATION</scope>
    <source>
        <strain evidence="5">C57BL/6J</strain>
    </source>
</reference>
<dbReference type="GO" id="GO:0097680">
    <property type="term" value="P:double-strand break repair via classical nonhomologous end joining"/>
    <property type="evidence" value="ECO:0000315"/>
    <property type="project" value="MGI"/>
</dbReference>
<evidence type="ECO:0000256" key="3">
    <source>
        <dbReference type="SAM" id="MobiDB-lite"/>
    </source>
</evidence>
<dbReference type="SMART" id="SM01025">
    <property type="entry name" value="BEN"/>
    <property type="match status" value="2"/>
</dbReference>
<organism evidence="5 7">
    <name type="scientific">Mus musculus</name>
    <name type="common">Mouse</name>
    <dbReference type="NCBI Taxonomy" id="10090"/>
    <lineage>
        <taxon>Eukaryota</taxon>
        <taxon>Metazoa</taxon>
        <taxon>Chordata</taxon>
        <taxon>Craniata</taxon>
        <taxon>Vertebrata</taxon>
        <taxon>Euteleostomi</taxon>
        <taxon>Mammalia</taxon>
        <taxon>Eutheria</taxon>
        <taxon>Euarchontoglires</taxon>
        <taxon>Glires</taxon>
        <taxon>Rodentia</taxon>
        <taxon>Myomorpha</taxon>
        <taxon>Muroidea</taxon>
        <taxon>Muridae</taxon>
        <taxon>Murinae</taxon>
        <taxon>Mus</taxon>
        <taxon>Mus</taxon>
    </lineage>
</organism>
<dbReference type="SMR" id="A0A140LIQ5"/>
<dbReference type="MGI" id="MGI:3705232">
    <property type="gene designation" value="Bend2"/>
</dbReference>
<keyword evidence="7" id="KW-1185">Reference proteome</keyword>
<gene>
    <name evidence="5 6" type="primary">Bend2</name>
</gene>
<accession>A0A140LIQ5</accession>
<dbReference type="STRING" id="10090.ENSMUSP00000146912"/>
<evidence type="ECO:0000259" key="4">
    <source>
        <dbReference type="PROSITE" id="PS51457"/>
    </source>
</evidence>
<name>A0A140LIQ5_MOUSE</name>
<protein>
    <submittedName>
        <fullName evidence="5">BEN domain containing 2</fullName>
    </submittedName>
</protein>
<feature type="compositionally biased region" description="Acidic residues" evidence="3">
    <location>
        <begin position="39"/>
        <end position="87"/>
    </location>
</feature>
<dbReference type="RNAct" id="A0A140LIQ5">
    <property type="molecule type" value="protein"/>
</dbReference>
<dbReference type="GO" id="GO:0007129">
    <property type="term" value="P:homologous chromosome pairing at meiosis"/>
    <property type="evidence" value="ECO:0000315"/>
    <property type="project" value="MGI"/>
</dbReference>
<dbReference type="OMA" id="YYWKLCV"/>
<reference evidence="5 7" key="1">
    <citation type="journal article" date="2009" name="PLoS Biol.">
        <title>Lineage-specific biology revealed by a finished genome assembly of the mouse.</title>
        <authorList>
            <consortium name="Mouse Genome Sequencing Consortium"/>
            <person name="Church D.M."/>
            <person name="Goodstadt L."/>
            <person name="Hillier L.W."/>
            <person name="Zody M.C."/>
            <person name="Goldstein S."/>
            <person name="She X."/>
            <person name="Bult C.J."/>
            <person name="Agarwala R."/>
            <person name="Cherry J.L."/>
            <person name="DiCuccio M."/>
            <person name="Hlavina W."/>
            <person name="Kapustin Y."/>
            <person name="Meric P."/>
            <person name="Maglott D."/>
            <person name="Birtle Z."/>
            <person name="Marques A.C."/>
            <person name="Graves T."/>
            <person name="Zhou S."/>
            <person name="Teague B."/>
            <person name="Potamousis K."/>
            <person name="Churas C."/>
            <person name="Place M."/>
            <person name="Herschleb J."/>
            <person name="Runnheim R."/>
            <person name="Forrest D."/>
            <person name="Amos-Landgraf J."/>
            <person name="Schwartz D.C."/>
            <person name="Cheng Z."/>
            <person name="Lindblad-Toh K."/>
            <person name="Eichler E.E."/>
            <person name="Ponting C.P."/>
        </authorList>
    </citation>
    <scope>NUCLEOTIDE SEQUENCE [LARGE SCALE GENOMIC DNA]</scope>
    <source>
        <strain evidence="5 7">C57BL/6J</strain>
    </source>
</reference>
<dbReference type="AGR" id="MGI:3705232"/>
<dbReference type="GO" id="GO:0006302">
    <property type="term" value="P:double-strand break repair"/>
    <property type="evidence" value="ECO:0000315"/>
    <property type="project" value="MGI"/>
</dbReference>
<dbReference type="ExpressionAtlas" id="A0A140LIQ5">
    <property type="expression patterns" value="baseline and differential"/>
</dbReference>
<dbReference type="AlphaFoldDB" id="A0A140LIQ5"/>
<feature type="compositionally biased region" description="Basic and acidic residues" evidence="3">
    <location>
        <begin position="1"/>
        <end position="12"/>
    </location>
</feature>
<dbReference type="Pfam" id="PF10523">
    <property type="entry name" value="BEN"/>
    <property type="match status" value="2"/>
</dbReference>
<feature type="domain" description="BEN" evidence="4">
    <location>
        <begin position="625"/>
        <end position="723"/>
    </location>
</feature>
<dbReference type="Ensembl" id="ENSMUST00000207320.2">
    <property type="protein sequence ID" value="ENSMUSP00000146912.2"/>
    <property type="gene ID" value="ENSMUSG00000108981.2"/>
</dbReference>
<feature type="region of interest" description="Disordered" evidence="3">
    <location>
        <begin position="1"/>
        <end position="99"/>
    </location>
</feature>
<dbReference type="GO" id="GO:0051321">
    <property type="term" value="P:meiotic cell cycle"/>
    <property type="evidence" value="ECO:0000315"/>
    <property type="project" value="MGI"/>
</dbReference>
<comment type="subcellular location">
    <subcellularLocation>
        <location evidence="1">Nucleus</location>
    </subcellularLocation>
</comment>
<sequence length="728" mass="80876">MESDTDDSHISYDGDELFSEDFGSDIEDTSSFEGLTVDSELEDSDLDSFVEESLSEIEDEYDDDNGADGDEEDDDEDEEEEDCEENLPENLKRFNSSPLALPRLTKRRRSSSPDSFMQLQELLERTNRQITNIYEAVSRIHEFCGVSQMERCRNCDEQLTPAVPAVQDQDNPEGTVLQPVAEAKPAKLDPDADIEPSAGGAQETNTAISSDQPAVEAPPGFQQPVDSTPAHHPSEIPEVIDASCTNNNVIMNKPTFEKNQQDGFSPPVYHNFGIPVIPEAVLVNNPEMMDHPPAVGNSSGHQNLSSSTGPIPDSEIKEVVLLEMPGKTEVIMDGTRQTAYYPALLGNVVPPDPETVAASISSESEIEKLVLVEVPIAPESILDDSPETLNNPVILQHARDQEPAAESFVPSAVELLDNEENNAQRVEMENDGGQTMPFCVYVHSGVEDYLGDPRRNIRLDSFHLVTAKNKPTPTYAACYLANVIFSEEILLLNSIGNRTSRCILMDQNKMSAIREYLLTVFPDYDLSEKGKAWNDCVSAISFMIQSLYTDAEIPTNRNFSVPMSTNWYSRSNNDGGVGPSQWLQDVRESVKRERVDFEHTPDANPEGSDNASINPDQLVYLGDPSRDIQILYSVLKTAKSHLRPDLSAKYIVLHLFPEEVLIASNVYGNMECGLFALDPNRIDALREFLQDNYPEYELEETGYYWKLCVTAINGCLQTLRQGPRNAIA</sequence>
<dbReference type="InParanoid" id="A0A140LIQ5"/>
<evidence type="ECO:0000256" key="1">
    <source>
        <dbReference type="ARBA" id="ARBA00004123"/>
    </source>
</evidence>
<dbReference type="VEuPathDB" id="HostDB:ENSMUSG00000108981"/>
<dbReference type="PROSITE" id="PS51457">
    <property type="entry name" value="BEN"/>
    <property type="match status" value="1"/>
</dbReference>
<dbReference type="GO" id="GO:0005634">
    <property type="term" value="C:nucleus"/>
    <property type="evidence" value="ECO:0000266"/>
    <property type="project" value="GO_Central"/>
</dbReference>
<proteinExistence type="evidence at protein level"/>
<dbReference type="Proteomes" id="UP000000589">
    <property type="component" value="Chromosome X"/>
</dbReference>
<feature type="compositionally biased region" description="Polar residues" evidence="3">
    <location>
        <begin position="202"/>
        <end position="212"/>
    </location>
</feature>
<evidence type="ECO:0000313" key="5">
    <source>
        <dbReference type="Ensembl" id="ENSMUSP00000146912.2"/>
    </source>
</evidence>
<dbReference type="GO" id="GO:0006325">
    <property type="term" value="P:chromatin organization"/>
    <property type="evidence" value="ECO:0000315"/>
    <property type="project" value="MGI"/>
</dbReference>
<keyword evidence="2" id="KW-0539">Nucleus</keyword>
<feature type="compositionally biased region" description="Acidic residues" evidence="3">
    <location>
        <begin position="13"/>
        <end position="30"/>
    </location>
</feature>
<keyword evidence="8" id="KW-1267">Proteomics identification</keyword>
<dbReference type="OrthoDB" id="8958408at2759"/>
<dbReference type="GlyGen" id="A0A140LIQ5">
    <property type="glycosylation" value="1 site"/>
</dbReference>
<dbReference type="GO" id="GO:0000785">
    <property type="term" value="C:chromatin"/>
    <property type="evidence" value="ECO:0000314"/>
    <property type="project" value="MGI"/>
</dbReference>
<evidence type="ECO:0000313" key="6">
    <source>
        <dbReference type="MGI" id="MGI:3705232"/>
    </source>
</evidence>